<dbReference type="InterPro" id="IPR006601">
    <property type="entry name" value="Uncharacterised_DM11_DROME"/>
</dbReference>
<evidence type="ECO:0000313" key="3">
    <source>
        <dbReference type="RefSeq" id="XP_017025374.1"/>
    </source>
</evidence>
<proteinExistence type="predicted"/>
<sequence length="195" mass="21824">MDRAPWKILILLQIIGLTLSSREYVLDSENIFTECLNPPPGSKPFNHLVDISRFTTKKDKDGIHISGNLTTTWDIGPTDRIEINVAILKLDRGNWKPTALAVNVKDFCKEMYDTNTLYYPYSIKYISNKQDVKDKCFNHKGTLILVDPFVLKVVLSVAVPLGPGPHRVVVKLVAYNTDGVPNPTSICMEVPGKVV</sequence>
<dbReference type="GeneID" id="108076855"/>
<reference evidence="3" key="2">
    <citation type="submission" date="2025-08" db="UniProtKB">
        <authorList>
            <consortium name="RefSeq"/>
        </authorList>
    </citation>
    <scope>IDENTIFICATION</scope>
    <source>
        <strain evidence="3">14028-0561.14</strain>
        <tissue evidence="3">Whole fly</tissue>
    </source>
</reference>
<organism evidence="2 3">
    <name type="scientific">Drosophila kikkawai</name>
    <name type="common">Fruit fly</name>
    <dbReference type="NCBI Taxonomy" id="30033"/>
    <lineage>
        <taxon>Eukaryota</taxon>
        <taxon>Metazoa</taxon>
        <taxon>Ecdysozoa</taxon>
        <taxon>Arthropoda</taxon>
        <taxon>Hexapoda</taxon>
        <taxon>Insecta</taxon>
        <taxon>Pterygota</taxon>
        <taxon>Neoptera</taxon>
        <taxon>Endopterygota</taxon>
        <taxon>Diptera</taxon>
        <taxon>Brachycera</taxon>
        <taxon>Muscomorpha</taxon>
        <taxon>Ephydroidea</taxon>
        <taxon>Drosophilidae</taxon>
        <taxon>Drosophila</taxon>
        <taxon>Sophophora</taxon>
    </lineage>
</organism>
<gene>
    <name evidence="3" type="primary">LOC108076855</name>
</gene>
<accession>A0A6P4IPG2</accession>
<dbReference type="SMART" id="SM00675">
    <property type="entry name" value="DM11"/>
    <property type="match status" value="1"/>
</dbReference>
<dbReference type="OrthoDB" id="7837310at2759"/>
<evidence type="ECO:0000256" key="1">
    <source>
        <dbReference type="SAM" id="SignalP"/>
    </source>
</evidence>
<evidence type="ECO:0000313" key="2">
    <source>
        <dbReference type="Proteomes" id="UP001652661"/>
    </source>
</evidence>
<dbReference type="Proteomes" id="UP001652661">
    <property type="component" value="Chromosome 2L"/>
</dbReference>
<dbReference type="RefSeq" id="XP_017025374.1">
    <property type="nucleotide sequence ID" value="XM_017169885.3"/>
</dbReference>
<keyword evidence="1" id="KW-0732">Signal</keyword>
<dbReference type="AlphaFoldDB" id="A0A6P4IPG2"/>
<feature type="signal peptide" evidence="1">
    <location>
        <begin position="1"/>
        <end position="20"/>
    </location>
</feature>
<protein>
    <submittedName>
        <fullName evidence="3">Uncharacterized protein</fullName>
    </submittedName>
</protein>
<reference evidence="2" key="1">
    <citation type="submission" date="2025-05" db="UniProtKB">
        <authorList>
            <consortium name="RefSeq"/>
        </authorList>
    </citation>
    <scope>NUCLEOTIDE SEQUENCE [LARGE SCALE GENOMIC DNA]</scope>
    <source>
        <strain evidence="2">14028-0561.14</strain>
    </source>
</reference>
<keyword evidence="2" id="KW-1185">Reference proteome</keyword>
<feature type="chain" id="PRO_5028266190" evidence="1">
    <location>
        <begin position="21"/>
        <end position="195"/>
    </location>
</feature>
<name>A0A6P4IPG2_DROKI</name>